<evidence type="ECO:0008006" key="9">
    <source>
        <dbReference type="Google" id="ProtNLM"/>
    </source>
</evidence>
<evidence type="ECO:0000256" key="1">
    <source>
        <dbReference type="ARBA" id="ARBA00001974"/>
    </source>
</evidence>
<reference evidence="7" key="2">
    <citation type="submission" date="2018-10" db="UniProtKB">
        <authorList>
            <consortium name="EnsemblPlants"/>
        </authorList>
    </citation>
    <scope>IDENTIFICATION</scope>
</reference>
<dbReference type="Gramene" id="TraesSTA6D03G03724730.2">
    <property type="protein sequence ID" value="TraesSTA6D03G03724730.2"/>
    <property type="gene ID" value="TraesSTA6D03G03724730"/>
</dbReference>
<evidence type="ECO:0000313" key="7">
    <source>
        <dbReference type="EnsemblPlants" id="TraesCS6D02G201200.1"/>
    </source>
</evidence>
<accession>A0A3B6QH34</accession>
<dbReference type="GO" id="GO:0050660">
    <property type="term" value="F:flavin adenine dinucleotide binding"/>
    <property type="evidence" value="ECO:0007669"/>
    <property type="project" value="InterPro"/>
</dbReference>
<dbReference type="Gramene" id="TraesCS6D03G0502500.1">
    <property type="protein sequence ID" value="TraesCS6D03G0502500.1.CDS"/>
    <property type="gene ID" value="TraesCS6D03G0502500"/>
</dbReference>
<dbReference type="Gramene" id="TraesLAC6D03G03682240.2">
    <property type="protein sequence ID" value="TraesLAC6D03G03682240.2"/>
    <property type="gene ID" value="TraesLAC6D03G03682240"/>
</dbReference>
<keyword evidence="3" id="KW-0560">Oxidoreductase</keyword>
<evidence type="ECO:0000256" key="6">
    <source>
        <dbReference type="SAM" id="MobiDB-lite"/>
    </source>
</evidence>
<evidence type="ECO:0000256" key="3">
    <source>
        <dbReference type="ARBA" id="ARBA00023002"/>
    </source>
</evidence>
<evidence type="ECO:0000256" key="4">
    <source>
        <dbReference type="ARBA" id="ARBA00023157"/>
    </source>
</evidence>
<dbReference type="Gramene" id="TraesCS6D02G201200.1">
    <property type="protein sequence ID" value="TraesCS6D02G201200.1"/>
    <property type="gene ID" value="TraesCS6D02G201200"/>
</dbReference>
<comment type="similarity">
    <text evidence="2">Belongs to the class-I pyridine nucleotide-disulfide oxidoreductase family.</text>
</comment>
<proteinExistence type="inferred from homology"/>
<evidence type="ECO:0000256" key="5">
    <source>
        <dbReference type="ARBA" id="ARBA00023284"/>
    </source>
</evidence>
<dbReference type="InterPro" id="IPR036188">
    <property type="entry name" value="FAD/NAD-bd_sf"/>
</dbReference>
<dbReference type="SUPFAM" id="SSF51905">
    <property type="entry name" value="FAD/NAD(P)-binding domain"/>
    <property type="match status" value="1"/>
</dbReference>
<protein>
    <recommendedName>
        <fullName evidence="9">FAD/NAD(P)-binding domain-containing protein</fullName>
    </recommendedName>
</protein>
<reference evidence="7" key="1">
    <citation type="submission" date="2018-08" db="EMBL/GenBank/DDBJ databases">
        <authorList>
            <person name="Rossello M."/>
        </authorList>
    </citation>
    <scope>NUCLEOTIDE SEQUENCE [LARGE SCALE GENOMIC DNA]</scope>
    <source>
        <strain evidence="7">cv. Chinese Spring</strain>
    </source>
</reference>
<keyword evidence="8" id="KW-1185">Reference proteome</keyword>
<dbReference type="PaxDb" id="4565-Traes_6DL_710F6519F.1"/>
<dbReference type="RefSeq" id="XP_044419948.1">
    <property type="nucleotide sequence ID" value="XM_044564013.1"/>
</dbReference>
<dbReference type="InterPro" id="IPR046952">
    <property type="entry name" value="GSHR/TRXR-like"/>
</dbReference>
<dbReference type="KEGG" id="taes:123144775"/>
<dbReference type="Gramene" id="TraesMAC6D03G03729540.2">
    <property type="protein sequence ID" value="TraesMAC6D03G03729540.2"/>
    <property type="gene ID" value="TraesMAC6D03G03729540"/>
</dbReference>
<dbReference type="Gramene" id="TraesPARA_EIv1.0_2165400.1">
    <property type="protein sequence ID" value="TraesPARA_EIv1.0_2165400.1.CDS"/>
    <property type="gene ID" value="TraesPARA_EIv1.0_2165400"/>
</dbReference>
<gene>
    <name evidence="7" type="primary">LOC123144775</name>
</gene>
<dbReference type="SMR" id="A0A3B6QH34"/>
<dbReference type="GO" id="GO:0016491">
    <property type="term" value="F:oxidoreductase activity"/>
    <property type="evidence" value="ECO:0007669"/>
    <property type="project" value="UniProtKB-KW"/>
</dbReference>
<dbReference type="Gramene" id="TraesWEE_scaffold_156366_01G000100.1">
    <property type="protein sequence ID" value="TraesWEE_scaffold_156366_01G000100.1"/>
    <property type="gene ID" value="TraesWEE_scaffold_156366_01G000100"/>
</dbReference>
<dbReference type="PANTHER" id="PTHR42737:SF2">
    <property type="entry name" value="GLUTATHIONE REDUCTASE"/>
    <property type="match status" value="1"/>
</dbReference>
<organism evidence="7">
    <name type="scientific">Triticum aestivum</name>
    <name type="common">Wheat</name>
    <dbReference type="NCBI Taxonomy" id="4565"/>
    <lineage>
        <taxon>Eukaryota</taxon>
        <taxon>Viridiplantae</taxon>
        <taxon>Streptophyta</taxon>
        <taxon>Embryophyta</taxon>
        <taxon>Tracheophyta</taxon>
        <taxon>Spermatophyta</taxon>
        <taxon>Magnoliopsida</taxon>
        <taxon>Liliopsida</taxon>
        <taxon>Poales</taxon>
        <taxon>Poaceae</taxon>
        <taxon>BOP clade</taxon>
        <taxon>Pooideae</taxon>
        <taxon>Triticodae</taxon>
        <taxon>Triticeae</taxon>
        <taxon>Triticinae</taxon>
        <taxon>Triticum</taxon>
    </lineage>
</organism>
<dbReference type="OrthoDB" id="10286338at2759"/>
<evidence type="ECO:0000313" key="8">
    <source>
        <dbReference type="Proteomes" id="UP000019116"/>
    </source>
</evidence>
<dbReference type="STRING" id="4565.A0A3B6QH34"/>
<dbReference type="Gramene" id="TraesCAD_scaffold_040466_01G000500.1">
    <property type="protein sequence ID" value="TraesCAD_scaffold_040466_01G000500.1"/>
    <property type="gene ID" value="TraesCAD_scaffold_040466_01G000500"/>
</dbReference>
<dbReference type="AlphaFoldDB" id="A0A3B6QH34"/>
<dbReference type="Gramene" id="TraesLDM6D03G03735410.2">
    <property type="protein sequence ID" value="TraesLDM6D03G03735410.2"/>
    <property type="gene ID" value="TraesLDM6D03G03735410"/>
</dbReference>
<sequence>MARKMLKDREAPAVAYGGEESYDYDLFVIGVGSGVVRGSRTAAGFGAKVAICEHPFHPISSDWLGGHGGTCVIHGCLSKKILVHQSYSLHHVAGKSFGCRTPRISGGRSMGTSTTTGKSCWKTSTRVPWGYNSSRTTMTPSIASSRLEGGPMQGTKVHGARKRRTEAIRHRLHKPPLSSRSMKFEVRSS</sequence>
<evidence type="ECO:0000256" key="2">
    <source>
        <dbReference type="ARBA" id="ARBA00007532"/>
    </source>
</evidence>
<dbReference type="GeneID" id="123144775"/>
<dbReference type="PRINTS" id="PR00411">
    <property type="entry name" value="PNDRDTASEI"/>
</dbReference>
<dbReference type="Gramene" id="TraesCLE_scaffold_215202_01G000100.1">
    <property type="protein sequence ID" value="TraesCLE_scaffold_215202_01G000100.1"/>
    <property type="gene ID" value="TraesCLE_scaffold_215202_01G000100"/>
</dbReference>
<keyword evidence="5" id="KW-0676">Redox-active center</keyword>
<keyword evidence="4" id="KW-1015">Disulfide bond</keyword>
<name>A0A3B6QH34_WHEAT</name>
<dbReference type="EnsemblPlants" id="TraesCS6D02G201200.1">
    <property type="protein sequence ID" value="TraesCS6D02G201200.1"/>
    <property type="gene ID" value="TraesCS6D02G201200"/>
</dbReference>
<comment type="cofactor">
    <cofactor evidence="1">
        <name>FAD</name>
        <dbReference type="ChEBI" id="CHEBI:57692"/>
    </cofactor>
</comment>
<dbReference type="Proteomes" id="UP000019116">
    <property type="component" value="Chromosome 6D"/>
</dbReference>
<dbReference type="Gramene" id="TraesROB_scaffold_006871_01G000100.1">
    <property type="protein sequence ID" value="TraesROB_scaffold_006871_01G000100.1"/>
    <property type="gene ID" value="TraesROB_scaffold_006871_01G000100"/>
</dbReference>
<dbReference type="Gene3D" id="3.50.50.60">
    <property type="entry name" value="FAD/NAD(P)-binding domain"/>
    <property type="match status" value="1"/>
</dbReference>
<dbReference type="PANTHER" id="PTHR42737">
    <property type="entry name" value="GLUTATHIONE REDUCTASE"/>
    <property type="match status" value="1"/>
</dbReference>
<feature type="region of interest" description="Disordered" evidence="6">
    <location>
        <begin position="141"/>
        <end position="162"/>
    </location>
</feature>
<dbReference type="GO" id="GO:0045454">
    <property type="term" value="P:cell redox homeostasis"/>
    <property type="evidence" value="ECO:0007669"/>
    <property type="project" value="InterPro"/>
</dbReference>